<evidence type="ECO:0000313" key="1">
    <source>
        <dbReference type="EMBL" id="RAI77483.1"/>
    </source>
</evidence>
<dbReference type="EMBL" id="QLII01000001">
    <property type="protein sequence ID" value="RAI77483.1"/>
    <property type="molecule type" value="Genomic_DNA"/>
</dbReference>
<dbReference type="RefSeq" id="WP_111348186.1">
    <property type="nucleotide sequence ID" value="NZ_QLII01000001.1"/>
</dbReference>
<protein>
    <submittedName>
        <fullName evidence="1">Uncharacterized protein</fullName>
    </submittedName>
</protein>
<reference evidence="1 2" key="1">
    <citation type="submission" date="2018-06" db="EMBL/GenBank/DDBJ databases">
        <title>Spirosoma sp. HMF3257 Genome sequencing and assembly.</title>
        <authorList>
            <person name="Kang H."/>
            <person name="Cha I."/>
            <person name="Kim H."/>
            <person name="Kang J."/>
            <person name="Joh K."/>
        </authorList>
    </citation>
    <scope>NUCLEOTIDE SEQUENCE [LARGE SCALE GENOMIC DNA]</scope>
    <source>
        <strain evidence="1 2">HMF3257</strain>
    </source>
</reference>
<accession>A0A327NS55</accession>
<dbReference type="OrthoDB" id="8913664at2"/>
<dbReference type="Gene3D" id="2.60.40.10">
    <property type="entry name" value="Immunoglobulins"/>
    <property type="match status" value="1"/>
</dbReference>
<name>A0A327NS55_9BACT</name>
<dbReference type="InterPro" id="IPR013783">
    <property type="entry name" value="Ig-like_fold"/>
</dbReference>
<gene>
    <name evidence="1" type="ORF">HMF3257_30860</name>
</gene>
<evidence type="ECO:0000313" key="2">
    <source>
        <dbReference type="Proteomes" id="UP000249016"/>
    </source>
</evidence>
<sequence length="162" mass="15972">MSGIPTQIGSFSITVQVTDANGCTGLGATYRLEVLDSAPTVTNLAANPSSVCVGSPVTFTATIGRVTGSYNYTLTNGSSTSMAGTKTSTSFSQAITPGTTGTQTFSLIVADNGLTGSASTDVTINSFPVATLVSNGPLSCTQTSVTLTAGGAIASPLAGLVC</sequence>
<dbReference type="Proteomes" id="UP000249016">
    <property type="component" value="Unassembled WGS sequence"/>
</dbReference>
<keyword evidence="2" id="KW-1185">Reference proteome</keyword>
<dbReference type="AlphaFoldDB" id="A0A327NS55"/>
<organism evidence="1 2">
    <name type="scientific">Spirosoma telluris</name>
    <dbReference type="NCBI Taxonomy" id="2183553"/>
    <lineage>
        <taxon>Bacteria</taxon>
        <taxon>Pseudomonadati</taxon>
        <taxon>Bacteroidota</taxon>
        <taxon>Cytophagia</taxon>
        <taxon>Cytophagales</taxon>
        <taxon>Cytophagaceae</taxon>
        <taxon>Spirosoma</taxon>
    </lineage>
</organism>
<comment type="caution">
    <text evidence="1">The sequence shown here is derived from an EMBL/GenBank/DDBJ whole genome shotgun (WGS) entry which is preliminary data.</text>
</comment>
<proteinExistence type="predicted"/>